<sequence length="163" mass="17608">MDSRLPSLFGQDVLQSMCTASQESEVNGIRAFPLAGAFNCISALDDITGSDSWIAVQRNHPIPYHTIQSHPIRSHPIAALIGAYECQSASQCSAAVIPFSNFQHPTSRLGWPKILVRIGVTHEAADVESLEDGARLTAAGPREIKDPDGGTRCRVMAKTKLLQ</sequence>
<proteinExistence type="predicted"/>
<organism evidence="1">
    <name type="scientific">Drosophila melanogaster</name>
    <name type="common">Fruit fly</name>
    <dbReference type="NCBI Taxonomy" id="7227"/>
    <lineage>
        <taxon>Eukaryota</taxon>
        <taxon>Metazoa</taxon>
        <taxon>Ecdysozoa</taxon>
        <taxon>Arthropoda</taxon>
        <taxon>Hexapoda</taxon>
        <taxon>Insecta</taxon>
        <taxon>Pterygota</taxon>
        <taxon>Neoptera</taxon>
        <taxon>Endopterygota</taxon>
        <taxon>Diptera</taxon>
        <taxon>Brachycera</taxon>
        <taxon>Muscomorpha</taxon>
        <taxon>Ephydroidea</taxon>
        <taxon>Drosophilidae</taxon>
        <taxon>Drosophila</taxon>
        <taxon>Sophophora</taxon>
    </lineage>
</organism>
<accession>Q6IK09</accession>
<name>Q6IK09_DROME</name>
<reference evidence="1" key="1">
    <citation type="journal article" date="2003" name="Genome Biol.">
        <title>An integrated gene annotation and transcriptional profiling approach towards the full gene content of the Drosophila genome.</title>
        <authorList>
            <person name="Hild M."/>
            <person name="Beckmann B."/>
            <person name="Haas S.A."/>
            <person name="Koch B."/>
            <person name="Solovyev V."/>
            <person name="Busold C."/>
            <person name="Fellenberg K."/>
            <person name="Boutros M."/>
            <person name="Vingron M."/>
            <person name="Sauer F."/>
            <person name="Hoheisel J.D."/>
            <person name="Paro R."/>
        </authorList>
    </citation>
    <scope>NUCLEOTIDE SEQUENCE</scope>
</reference>
<dbReference type="AlphaFoldDB" id="Q6IK09"/>
<evidence type="ECO:0000313" key="1">
    <source>
        <dbReference type="EMBL" id="DAA04063.1"/>
    </source>
</evidence>
<gene>
    <name evidence="1" type="ORF">HDC13885</name>
</gene>
<protein>
    <submittedName>
        <fullName evidence="1">HDC13885</fullName>
    </submittedName>
</protein>
<dbReference type="EMBL" id="BK002557">
    <property type="protein sequence ID" value="DAA04063.1"/>
    <property type="molecule type" value="Genomic_DNA"/>
</dbReference>